<dbReference type="PROSITE" id="PS50835">
    <property type="entry name" value="IG_LIKE"/>
    <property type="match status" value="4"/>
</dbReference>
<dbReference type="PANTHER" id="PTHR35971">
    <property type="entry name" value="SI:DKEY-31G6.6"/>
    <property type="match status" value="1"/>
</dbReference>
<dbReference type="InterPro" id="IPR007110">
    <property type="entry name" value="Ig-like_dom"/>
</dbReference>
<dbReference type="Pfam" id="PF07679">
    <property type="entry name" value="I-set"/>
    <property type="match status" value="3"/>
</dbReference>
<protein>
    <recommendedName>
        <fullName evidence="5">Ig-like domain-containing protein</fullName>
    </recommendedName>
</protein>
<feature type="domain" description="Ig-like" evidence="5">
    <location>
        <begin position="433"/>
        <end position="505"/>
    </location>
</feature>
<evidence type="ECO:0000313" key="6">
    <source>
        <dbReference type="Ensembl" id="ENSSDUP00000023929.1"/>
    </source>
</evidence>
<dbReference type="SMART" id="SM00409">
    <property type="entry name" value="IG"/>
    <property type="match status" value="5"/>
</dbReference>
<dbReference type="InterPro" id="IPR003599">
    <property type="entry name" value="Ig_sub"/>
</dbReference>
<evidence type="ECO:0000256" key="3">
    <source>
        <dbReference type="ARBA" id="ARBA00022553"/>
    </source>
</evidence>
<dbReference type="GO" id="GO:0005737">
    <property type="term" value="C:cytoplasm"/>
    <property type="evidence" value="ECO:0007669"/>
    <property type="project" value="UniProtKB-SubCell"/>
</dbReference>
<dbReference type="InterPro" id="IPR052385">
    <property type="entry name" value="Obscurin/Obscurin-like_Reg"/>
</dbReference>
<dbReference type="SUPFAM" id="SSF48726">
    <property type="entry name" value="Immunoglobulin"/>
    <property type="match status" value="6"/>
</dbReference>
<dbReference type="Proteomes" id="UP000261420">
    <property type="component" value="Unplaced"/>
</dbReference>
<dbReference type="Gene3D" id="2.60.40.10">
    <property type="entry name" value="Immunoglobulins"/>
    <property type="match status" value="6"/>
</dbReference>
<keyword evidence="4" id="KW-1015">Disulfide bond</keyword>
<reference evidence="6" key="1">
    <citation type="submission" date="2025-08" db="UniProtKB">
        <authorList>
            <consortium name="Ensembl"/>
        </authorList>
    </citation>
    <scope>IDENTIFICATION</scope>
</reference>
<dbReference type="InterPro" id="IPR013783">
    <property type="entry name" value="Ig-like_fold"/>
</dbReference>
<dbReference type="Pfam" id="PF13927">
    <property type="entry name" value="Ig_3"/>
    <property type="match status" value="1"/>
</dbReference>
<dbReference type="FunFam" id="2.60.40.10:FF:000599">
    <property type="entry name" value="obscurin isoform X3"/>
    <property type="match status" value="1"/>
</dbReference>
<organism evidence="6 7">
    <name type="scientific">Seriola dumerili</name>
    <name type="common">Greater amberjack</name>
    <name type="synonym">Caranx dumerili</name>
    <dbReference type="NCBI Taxonomy" id="41447"/>
    <lineage>
        <taxon>Eukaryota</taxon>
        <taxon>Metazoa</taxon>
        <taxon>Chordata</taxon>
        <taxon>Craniata</taxon>
        <taxon>Vertebrata</taxon>
        <taxon>Euteleostomi</taxon>
        <taxon>Actinopterygii</taxon>
        <taxon>Neopterygii</taxon>
        <taxon>Teleostei</taxon>
        <taxon>Neoteleostei</taxon>
        <taxon>Acanthomorphata</taxon>
        <taxon>Carangaria</taxon>
        <taxon>Carangiformes</taxon>
        <taxon>Carangidae</taxon>
        <taxon>Seriola</taxon>
    </lineage>
</organism>
<feature type="domain" description="Ig-like" evidence="5">
    <location>
        <begin position="253"/>
        <end position="340"/>
    </location>
</feature>
<name>A0A3B4UZQ7_SERDU</name>
<evidence type="ECO:0000259" key="5">
    <source>
        <dbReference type="PROSITE" id="PS50835"/>
    </source>
</evidence>
<reference evidence="6" key="2">
    <citation type="submission" date="2025-09" db="UniProtKB">
        <authorList>
            <consortium name="Ensembl"/>
        </authorList>
    </citation>
    <scope>IDENTIFICATION</scope>
</reference>
<comment type="subcellular location">
    <subcellularLocation>
        <location evidence="1">Cytoplasm</location>
    </subcellularLocation>
</comment>
<dbReference type="InterPro" id="IPR036179">
    <property type="entry name" value="Ig-like_dom_sf"/>
</dbReference>
<dbReference type="GeneTree" id="ENSGT00940000154756"/>
<keyword evidence="2" id="KW-0963">Cytoplasm</keyword>
<keyword evidence="3" id="KW-0597">Phosphoprotein</keyword>
<dbReference type="OMA" id="HEDAVIT"/>
<dbReference type="STRING" id="41447.ENSSDUP00000023929"/>
<proteinExistence type="predicted"/>
<accession>A0A3B4UZQ7</accession>
<dbReference type="InterPro" id="IPR003598">
    <property type="entry name" value="Ig_sub2"/>
</dbReference>
<keyword evidence="7" id="KW-1185">Reference proteome</keyword>
<dbReference type="FunFam" id="2.60.40.10:FF:000228">
    <property type="entry name" value="obscurin isoform X4"/>
    <property type="match status" value="1"/>
</dbReference>
<evidence type="ECO:0000256" key="4">
    <source>
        <dbReference type="ARBA" id="ARBA00023157"/>
    </source>
</evidence>
<evidence type="ECO:0000256" key="1">
    <source>
        <dbReference type="ARBA" id="ARBA00004496"/>
    </source>
</evidence>
<sequence>RKMKENTAVNVEMIRPLLKFPPKAHETETVTLEVELSQADVEGSWTRDGAKLKSGATCRITALAKKHALTLSNLKREDAGTIAFQADGVHTSGKLIVTGKGYFLLTEKVQAKCNLLKKMINLQNDVELKPGKNFSIHSLGRKRTLVISKCTPDDTGTYICRTTDDNTSAKLAVHGKYYSCHESISIVRELSSVEVTEPFAAVFEVEISMELVKPPVWTLNGVAVQESADAEMEKEGTMHRLTFKKTKESMTGPVQFTAGKSKSLAQLTVKGKYVQPRVSTEKSSAILSCKFSASPKEVKWFKGQEPLAASDKYNMKQDATRAQLTIQKLTGEDSGEYRCQSGPAETKGTLTVEGTNVSAVQGEDAVFTCEVTQASSTVKWAKEGGEKYEMKQKDTCLELQIKDLKVEDSGEYSCVCGDQKTAATVKVNVFGKAEEGVSITLQCELSKPGVPVEWKKGTQVLKSGEKYQMKQKASVNELLINKVVPEDSGDYSCVCGDQKTTASLKINGRMRIFKWSVRVTFLRRTSYFYIHI</sequence>
<evidence type="ECO:0000313" key="7">
    <source>
        <dbReference type="Proteomes" id="UP000261420"/>
    </source>
</evidence>
<dbReference type="CDD" id="cd00096">
    <property type="entry name" value="Ig"/>
    <property type="match status" value="1"/>
</dbReference>
<dbReference type="InterPro" id="IPR013098">
    <property type="entry name" value="Ig_I-set"/>
</dbReference>
<dbReference type="AlphaFoldDB" id="A0A3B4UZQ7"/>
<evidence type="ECO:0000256" key="2">
    <source>
        <dbReference type="ARBA" id="ARBA00022490"/>
    </source>
</evidence>
<dbReference type="Ensembl" id="ENSSDUT00000024376.1">
    <property type="protein sequence ID" value="ENSSDUP00000023929.1"/>
    <property type="gene ID" value="ENSSDUG00000017391.1"/>
</dbReference>
<dbReference type="PANTHER" id="PTHR35971:SF5">
    <property type="entry name" value="OBSCURIN LIKE CYTOSKELETAL ADAPTOR 1"/>
    <property type="match status" value="1"/>
</dbReference>
<feature type="domain" description="Ig-like" evidence="5">
    <location>
        <begin position="16"/>
        <end position="172"/>
    </location>
</feature>
<dbReference type="SMART" id="SM00408">
    <property type="entry name" value="IGc2"/>
    <property type="match status" value="4"/>
</dbReference>
<feature type="domain" description="Ig-like" evidence="5">
    <location>
        <begin position="343"/>
        <end position="426"/>
    </location>
</feature>